<sequence length="535" mass="57841">ILLCIIADPFSHPFLERAVHDRDFSAPASVSPVEKTAAFWKSSAQQAISNKLKTINYNTGKAKNIILFMGDGMSLPTVTASRIYKGQNEGRSGEEQQLSFEQFPFMGLSKTYCADSQVTDSAASATAYLTGVKTNYNAVGVSAAVTVRDCAAMLDENNHVSSIAEWAQNAGMRTGLVTTARVTHASPAPLYAHSSYRNWESDTDILRDGEDPRVCRDIASQMIFNNVGQKMNVIFGGGKSEFFNQTASDENGNAGYRSDGVNLIDTWKNLKAQSGSSYAYVYNREGLLNLTNEDHVLGLFTSDHMNYELDRNADTEPSVAEMTEAAIKLLSKGDEGFFLFVEGARIDMAHHNLLAVKALAETVAFSKAVSVAENLTNSEETLIVVTADHAHTMTINGYPSRGNDIKGISGAADDGLPYLTLSYANGVYNGLDSNSGRHNLTGDPALGTKDYVYPGMVYRRSETHGGDDVGIFSKGPWAHLLTGVNEQNVIPHVMAYAACIGDGDTMCVSGSENTMSHMSVSLYVVVLSLAIYFGF</sequence>
<feature type="non-terminal residue" evidence="18">
    <location>
        <position position="1"/>
    </location>
</feature>
<comment type="similarity">
    <text evidence="2 15">Belongs to the alkaline phosphatase family.</text>
</comment>
<dbReference type="Pfam" id="PF00245">
    <property type="entry name" value="Alk_phosphatase"/>
    <property type="match status" value="1"/>
</dbReference>
<keyword evidence="7 16" id="KW-0378">Hydrolase</keyword>
<name>A0A1W4X350_AGRPL</name>
<comment type="catalytic activity">
    <reaction evidence="16">
        <text>a phosphate monoester + H2O = an alcohol + phosphate</text>
        <dbReference type="Rhea" id="RHEA:15017"/>
        <dbReference type="ChEBI" id="CHEBI:15377"/>
        <dbReference type="ChEBI" id="CHEBI:30879"/>
        <dbReference type="ChEBI" id="CHEBI:43474"/>
        <dbReference type="ChEBI" id="CHEBI:67140"/>
        <dbReference type="EC" id="3.1.3.1"/>
    </reaction>
</comment>
<dbReference type="SUPFAM" id="SSF53649">
    <property type="entry name" value="Alkaline phosphatase-like"/>
    <property type="match status" value="1"/>
</dbReference>
<dbReference type="GO" id="GO:0098552">
    <property type="term" value="C:side of membrane"/>
    <property type="evidence" value="ECO:0007669"/>
    <property type="project" value="UniProtKB-KW"/>
</dbReference>
<keyword evidence="17" id="KW-1185">Reference proteome</keyword>
<dbReference type="FunFam" id="3.40.720.10:FF:000008">
    <property type="entry name" value="Alkaline phosphatase"/>
    <property type="match status" value="1"/>
</dbReference>
<dbReference type="SMART" id="SM00098">
    <property type="entry name" value="alkPPc"/>
    <property type="match status" value="1"/>
</dbReference>
<dbReference type="RefSeq" id="XP_018327222.1">
    <property type="nucleotide sequence ID" value="XM_018471720.1"/>
</dbReference>
<keyword evidence="11" id="KW-0325">Glycoprotein</keyword>
<evidence type="ECO:0000256" key="14">
    <source>
        <dbReference type="PIRSR" id="PIRSR601952-2"/>
    </source>
</evidence>
<evidence type="ECO:0000256" key="8">
    <source>
        <dbReference type="ARBA" id="ARBA00022833"/>
    </source>
</evidence>
<comment type="cofactor">
    <cofactor evidence="14">
        <name>Zn(2+)</name>
        <dbReference type="ChEBI" id="CHEBI:29105"/>
    </cofactor>
    <text evidence="14">Binds 2 Zn(2+) ions.</text>
</comment>
<keyword evidence="10" id="KW-0472">Membrane</keyword>
<feature type="binding site" evidence="14">
    <location>
        <position position="464"/>
    </location>
    <ligand>
        <name>Zn(2+)</name>
        <dbReference type="ChEBI" id="CHEBI:29105"/>
        <label>2</label>
    </ligand>
</feature>
<feature type="binding site" evidence="14">
    <location>
        <position position="388"/>
    </location>
    <ligand>
        <name>Zn(2+)</name>
        <dbReference type="ChEBI" id="CHEBI:29105"/>
        <label>2</label>
    </ligand>
</feature>
<dbReference type="GO" id="GO:0005886">
    <property type="term" value="C:plasma membrane"/>
    <property type="evidence" value="ECO:0007669"/>
    <property type="project" value="UniProtKB-SubCell"/>
</dbReference>
<proteinExistence type="inferred from homology"/>
<keyword evidence="9 14" id="KW-0460">Magnesium</keyword>
<dbReference type="GO" id="GO:0046872">
    <property type="term" value="F:metal ion binding"/>
    <property type="evidence" value="ECO:0007669"/>
    <property type="project" value="UniProtKB-KW"/>
</dbReference>
<evidence type="ECO:0000256" key="10">
    <source>
        <dbReference type="ARBA" id="ARBA00023136"/>
    </source>
</evidence>
<dbReference type="PROSITE" id="PS00123">
    <property type="entry name" value="ALKALINE_PHOSPHATASE"/>
    <property type="match status" value="1"/>
</dbReference>
<evidence type="ECO:0000256" key="16">
    <source>
        <dbReference type="RuleBase" id="RU003947"/>
    </source>
</evidence>
<dbReference type="InParanoid" id="A0A1W4X350"/>
<keyword evidence="8 14" id="KW-0862">Zinc</keyword>
<feature type="binding site" evidence="14">
    <location>
        <position position="71"/>
    </location>
    <ligand>
        <name>Mg(2+)</name>
        <dbReference type="ChEBI" id="CHEBI:18420"/>
    </ligand>
</feature>
<evidence type="ECO:0000256" key="7">
    <source>
        <dbReference type="ARBA" id="ARBA00022801"/>
    </source>
</evidence>
<comment type="subcellular location">
    <subcellularLocation>
        <location evidence="1">Cell membrane</location>
        <topology evidence="1">Lipid-anchor</topology>
        <topology evidence="1">GPI-anchor</topology>
    </subcellularLocation>
</comment>
<gene>
    <name evidence="18" type="primary">LOC108738339</name>
</gene>
<dbReference type="GeneID" id="108738339"/>
<dbReference type="OrthoDB" id="5818554at2759"/>
<evidence type="ECO:0000256" key="5">
    <source>
        <dbReference type="ARBA" id="ARBA00022622"/>
    </source>
</evidence>
<evidence type="ECO:0000256" key="3">
    <source>
        <dbReference type="ARBA" id="ARBA00012647"/>
    </source>
</evidence>
<feature type="binding site" evidence="14">
    <location>
        <position position="184"/>
    </location>
    <ligand>
        <name>Mg(2+)</name>
        <dbReference type="ChEBI" id="CHEBI:18420"/>
    </ligand>
</feature>
<feature type="binding site" evidence="14">
    <location>
        <position position="351"/>
    </location>
    <ligand>
        <name>Zn(2+)</name>
        <dbReference type="ChEBI" id="CHEBI:29105"/>
        <label>2</label>
    </ligand>
</feature>
<dbReference type="InterPro" id="IPR017850">
    <property type="entry name" value="Alkaline_phosphatase_core_sf"/>
</dbReference>
<evidence type="ECO:0000256" key="13">
    <source>
        <dbReference type="PIRSR" id="PIRSR601952-1"/>
    </source>
</evidence>
<keyword evidence="6 14" id="KW-0479">Metal-binding</keyword>
<keyword evidence="12" id="KW-0449">Lipoprotein</keyword>
<dbReference type="FunCoup" id="A0A1W4X350">
    <property type="interactions" value="118"/>
</dbReference>
<feature type="binding site" evidence="14">
    <location>
        <position position="186"/>
    </location>
    <ligand>
        <name>Mg(2+)</name>
        <dbReference type="ChEBI" id="CHEBI:18420"/>
    </ligand>
</feature>
<dbReference type="GO" id="GO:0004035">
    <property type="term" value="F:alkaline phosphatase activity"/>
    <property type="evidence" value="ECO:0007669"/>
    <property type="project" value="UniProtKB-EC"/>
</dbReference>
<dbReference type="PANTHER" id="PTHR11596">
    <property type="entry name" value="ALKALINE PHOSPHATASE"/>
    <property type="match status" value="1"/>
</dbReference>
<dbReference type="KEGG" id="apln:108738339"/>
<accession>A0A1W4X350</accession>
<feature type="binding site" evidence="14">
    <location>
        <position position="389"/>
    </location>
    <ligand>
        <name>Zn(2+)</name>
        <dbReference type="ChEBI" id="CHEBI:29105"/>
        <label>2</label>
    </ligand>
</feature>
<dbReference type="InterPro" id="IPR018299">
    <property type="entry name" value="Alkaline_phosphatase_AS"/>
</dbReference>
<dbReference type="InterPro" id="IPR001952">
    <property type="entry name" value="Alkaline_phosphatase"/>
</dbReference>
<evidence type="ECO:0000313" key="18">
    <source>
        <dbReference type="RefSeq" id="XP_018327222.1"/>
    </source>
</evidence>
<dbReference type="CDD" id="cd16012">
    <property type="entry name" value="ALP"/>
    <property type="match status" value="1"/>
</dbReference>
<comment type="cofactor">
    <cofactor evidence="14">
        <name>Mg(2+)</name>
        <dbReference type="ChEBI" id="CHEBI:18420"/>
    </cofactor>
    <text evidence="14">Binds 1 Mg(2+) ion.</text>
</comment>
<evidence type="ECO:0000256" key="6">
    <source>
        <dbReference type="ARBA" id="ARBA00022723"/>
    </source>
</evidence>
<organism evidence="17 18">
    <name type="scientific">Agrilus planipennis</name>
    <name type="common">Emerald ash borer</name>
    <name type="synonym">Agrilus marcopoli</name>
    <dbReference type="NCBI Taxonomy" id="224129"/>
    <lineage>
        <taxon>Eukaryota</taxon>
        <taxon>Metazoa</taxon>
        <taxon>Ecdysozoa</taxon>
        <taxon>Arthropoda</taxon>
        <taxon>Hexapoda</taxon>
        <taxon>Insecta</taxon>
        <taxon>Pterygota</taxon>
        <taxon>Neoptera</taxon>
        <taxon>Endopterygota</taxon>
        <taxon>Coleoptera</taxon>
        <taxon>Polyphaga</taxon>
        <taxon>Elateriformia</taxon>
        <taxon>Buprestoidea</taxon>
        <taxon>Buprestidae</taxon>
        <taxon>Agrilinae</taxon>
        <taxon>Agrilus</taxon>
    </lineage>
</organism>
<evidence type="ECO:0000256" key="12">
    <source>
        <dbReference type="ARBA" id="ARBA00023288"/>
    </source>
</evidence>
<evidence type="ECO:0000313" key="17">
    <source>
        <dbReference type="Proteomes" id="UP000192223"/>
    </source>
</evidence>
<evidence type="ECO:0000256" key="15">
    <source>
        <dbReference type="RuleBase" id="RU003946"/>
    </source>
</evidence>
<dbReference type="Proteomes" id="UP000192223">
    <property type="component" value="Unplaced"/>
</dbReference>
<evidence type="ECO:0000256" key="1">
    <source>
        <dbReference type="ARBA" id="ARBA00004609"/>
    </source>
</evidence>
<evidence type="ECO:0000256" key="4">
    <source>
        <dbReference type="ARBA" id="ARBA00022475"/>
    </source>
</evidence>
<feature type="binding site" evidence="14">
    <location>
        <position position="71"/>
    </location>
    <ligand>
        <name>Zn(2+)</name>
        <dbReference type="ChEBI" id="CHEBI:29105"/>
        <label>2</label>
    </ligand>
</feature>
<dbReference type="Gene3D" id="3.40.720.10">
    <property type="entry name" value="Alkaline Phosphatase, subunit A"/>
    <property type="match status" value="1"/>
</dbReference>
<feature type="binding site" evidence="14">
    <location>
        <position position="347"/>
    </location>
    <ligand>
        <name>Zn(2+)</name>
        <dbReference type="ChEBI" id="CHEBI:29105"/>
        <label>2</label>
    </ligand>
</feature>
<dbReference type="STRING" id="224129.A0A1W4X350"/>
<keyword evidence="4" id="KW-1003">Cell membrane</keyword>
<evidence type="ECO:0000256" key="11">
    <source>
        <dbReference type="ARBA" id="ARBA00023180"/>
    </source>
</evidence>
<protein>
    <recommendedName>
        <fullName evidence="3 16">Alkaline phosphatase</fullName>
        <ecNumber evidence="3 16">3.1.3.1</ecNumber>
    </recommendedName>
</protein>
<feature type="binding site" evidence="14">
    <location>
        <position position="342"/>
    </location>
    <ligand>
        <name>Mg(2+)</name>
        <dbReference type="ChEBI" id="CHEBI:18420"/>
    </ligand>
</feature>
<feature type="active site" description="Phosphoserine intermediate" evidence="13">
    <location>
        <position position="121"/>
    </location>
</feature>
<evidence type="ECO:0000256" key="2">
    <source>
        <dbReference type="ARBA" id="ARBA00005984"/>
    </source>
</evidence>
<dbReference type="PANTHER" id="PTHR11596:SF91">
    <property type="entry name" value="ALKALINE PHOSPHATASE-RELATED"/>
    <property type="match status" value="1"/>
</dbReference>
<dbReference type="EC" id="3.1.3.1" evidence="3 16"/>
<keyword evidence="5" id="KW-0336">GPI-anchor</keyword>
<reference evidence="18" key="1">
    <citation type="submission" date="2025-08" db="UniProtKB">
        <authorList>
            <consortium name="RefSeq"/>
        </authorList>
    </citation>
    <scope>IDENTIFICATION</scope>
    <source>
        <tissue evidence="18">Entire body</tissue>
    </source>
</reference>
<dbReference type="PRINTS" id="PR00113">
    <property type="entry name" value="ALKPHPHTASE"/>
</dbReference>
<evidence type="ECO:0000256" key="9">
    <source>
        <dbReference type="ARBA" id="ARBA00022842"/>
    </source>
</evidence>
<dbReference type="AlphaFoldDB" id="A0A1W4X350"/>